<keyword evidence="1" id="KW-0732">Signal</keyword>
<evidence type="ECO:0000313" key="3">
    <source>
        <dbReference type="EMBL" id="TYC58488.1"/>
    </source>
</evidence>
<gene>
    <name evidence="3" type="ORF">ETQ85_11445</name>
</gene>
<dbReference type="Gene3D" id="2.60.120.1440">
    <property type="match status" value="1"/>
</dbReference>
<evidence type="ECO:0000256" key="1">
    <source>
        <dbReference type="SAM" id="SignalP"/>
    </source>
</evidence>
<feature type="signal peptide" evidence="1">
    <location>
        <begin position="1"/>
        <end position="23"/>
    </location>
</feature>
<proteinExistence type="predicted"/>
<dbReference type="InterPro" id="IPR016930">
    <property type="entry name" value="UCP029644"/>
</dbReference>
<accession>A0A6C2CWL5</accession>
<dbReference type="EMBL" id="SDKK01000009">
    <property type="protein sequence ID" value="TYC58488.1"/>
    <property type="molecule type" value="Genomic_DNA"/>
</dbReference>
<feature type="domain" description="FecR protein" evidence="2">
    <location>
        <begin position="114"/>
        <end position="216"/>
    </location>
</feature>
<evidence type="ECO:0000313" key="4">
    <source>
        <dbReference type="Proteomes" id="UP000389128"/>
    </source>
</evidence>
<dbReference type="PANTHER" id="PTHR38731:SF1">
    <property type="entry name" value="FECR PROTEIN DOMAIN-CONTAINING PROTEIN"/>
    <property type="match status" value="1"/>
</dbReference>
<dbReference type="AlphaFoldDB" id="A0A6C2CWL5"/>
<name>A0A6C2CWL5_9RHOO</name>
<evidence type="ECO:0000259" key="2">
    <source>
        <dbReference type="Pfam" id="PF04773"/>
    </source>
</evidence>
<dbReference type="PROSITE" id="PS51257">
    <property type="entry name" value="PROKAR_LIPOPROTEIN"/>
    <property type="match status" value="1"/>
</dbReference>
<sequence>MACSSFRILSVVLGLAACSCSIAADLEVIYTTRAGDTLIGLEKQFLASPFGWKGLRTHNRIGSPMRMPVGTPLRIPESWLRVEPRTARVVALQGEVTLDGRPLVVDAKVPAGSVLRTSGEAFVTLVMPDESRLTVQPGSEARLDKVQGFRGFTGQNTQIHLERGRVETSVAAQRGPAARYQIRTPTTLIGVRGTAFRVGSDAVSQAAQAEVTGGEIRMSGASGEATALPAGYGLIARPGEAIPAPRVLLPAPLIKDVPTRFERVELHLAFPSVAKAVAYRVQVARDEHFTDVLMTGVYPTASARFSGLPDGRYWLRVRGIDEAGLEGFDASHAFTLNARPEPPVARATGNGTLAWNPAAEATAYRLQVAHDTAFTTLVAERDTDALTLDPALPAGDYQWRIASRRANGERGPWSDAHELNIRKMPGAASLTVYNDRARFAWPGEPGHIYDFQLARDKAFTDLLAEQRIGEPAVTVPLPPAGSYYVRVRATNPDGLAGPWSGIQTLRSTFFLPAWSLSSPAATSP</sequence>
<feature type="chain" id="PRO_5025551856" description="FecR protein domain-containing protein" evidence="1">
    <location>
        <begin position="24"/>
        <end position="524"/>
    </location>
</feature>
<dbReference type="Pfam" id="PF04773">
    <property type="entry name" value="FecR"/>
    <property type="match status" value="1"/>
</dbReference>
<keyword evidence="4" id="KW-1185">Reference proteome</keyword>
<dbReference type="InterPro" id="IPR006860">
    <property type="entry name" value="FecR"/>
</dbReference>
<reference evidence="3 4" key="1">
    <citation type="submission" date="2019-01" db="EMBL/GenBank/DDBJ databases">
        <title>Zoogloea oleivorans genome sequencing and assembly.</title>
        <authorList>
            <person name="Tancsics A."/>
            <person name="Farkas M."/>
            <person name="Kriszt B."/>
            <person name="Maroti G."/>
            <person name="Horvath B."/>
        </authorList>
    </citation>
    <scope>NUCLEOTIDE SEQUENCE [LARGE SCALE GENOMIC DNA]</scope>
    <source>
        <strain evidence="3 4">Buc</strain>
    </source>
</reference>
<dbReference type="Proteomes" id="UP000389128">
    <property type="component" value="Unassembled WGS sequence"/>
</dbReference>
<comment type="caution">
    <text evidence="3">The sequence shown here is derived from an EMBL/GenBank/DDBJ whole genome shotgun (WGS) entry which is preliminary data.</text>
</comment>
<dbReference type="PIRSF" id="PIRSF029644">
    <property type="entry name" value="UCP029644"/>
    <property type="match status" value="1"/>
</dbReference>
<dbReference type="OrthoDB" id="9813091at2"/>
<dbReference type="Gene3D" id="2.60.40.10">
    <property type="entry name" value="Immunoglobulins"/>
    <property type="match status" value="2"/>
</dbReference>
<organism evidence="3 4">
    <name type="scientific">Zoogloea oleivorans</name>
    <dbReference type="NCBI Taxonomy" id="1552750"/>
    <lineage>
        <taxon>Bacteria</taxon>
        <taxon>Pseudomonadati</taxon>
        <taxon>Pseudomonadota</taxon>
        <taxon>Betaproteobacteria</taxon>
        <taxon>Rhodocyclales</taxon>
        <taxon>Zoogloeaceae</taxon>
        <taxon>Zoogloea</taxon>
    </lineage>
</organism>
<dbReference type="InterPro" id="IPR013783">
    <property type="entry name" value="Ig-like_fold"/>
</dbReference>
<protein>
    <recommendedName>
        <fullName evidence="2">FecR protein domain-containing protein</fullName>
    </recommendedName>
</protein>
<dbReference type="PANTHER" id="PTHR38731">
    <property type="entry name" value="LIPL45-RELATED LIPOPROTEIN-RELATED"/>
    <property type="match status" value="1"/>
</dbReference>
<dbReference type="RefSeq" id="WP_148579188.1">
    <property type="nucleotide sequence ID" value="NZ_SDKK01000009.1"/>
</dbReference>